<comment type="subcellular location">
    <subcellularLocation>
        <location evidence="1">Cell membrane</location>
    </subcellularLocation>
</comment>
<feature type="binding site" description="axial binding residue" evidence="10">
    <location>
        <position position="74"/>
    </location>
    <ligand>
        <name>heme c</name>
        <dbReference type="ChEBI" id="CHEBI:61717"/>
        <label>1</label>
    </ligand>
    <ligandPart>
        <name>Fe</name>
        <dbReference type="ChEBI" id="CHEBI:18248"/>
    </ligandPart>
</feature>
<evidence type="ECO:0000256" key="2">
    <source>
        <dbReference type="ARBA" id="ARBA00022475"/>
    </source>
</evidence>
<dbReference type="KEGG" id="pspw:BJG93_30735"/>
<protein>
    <submittedName>
        <fullName evidence="13">C-type cytochrome</fullName>
    </submittedName>
</protein>
<evidence type="ECO:0000256" key="9">
    <source>
        <dbReference type="PIRSR" id="PIRSR000018-50"/>
    </source>
</evidence>
<dbReference type="OrthoDB" id="9809720at2"/>
<dbReference type="Proteomes" id="UP000179860">
    <property type="component" value="Plasmid pl1WSM5005"/>
</dbReference>
<dbReference type="InterPro" id="IPR009056">
    <property type="entry name" value="Cyt_c-like_dom"/>
</dbReference>
<dbReference type="GO" id="GO:0020037">
    <property type="term" value="F:heme binding"/>
    <property type="evidence" value="ECO:0007669"/>
    <property type="project" value="InterPro"/>
</dbReference>
<sequence>MMRTRAAARAVAGGALLAAWVGLLASGSAGEPAAADTSAARGVAQASPDAAGLEPSQLARGEYLAKAADCAGCHTAPQGGAPYAGGVGMVSPFGTIVTSNITPDPQYGIGRYTYEDFERALRKGVARGGKRLYPAMPYVSFSKLSDEDVRALYLFMLHGVAPVATPTPRSDVAFPFNQRWALRFWQMAFVPSKPYVPHPQSDAMWNRGAYLVQGAGHCGACHTPRGMFYQESGLDESSSDYLVGGVNDHWFAPNLTGDMGSGLGRLTAADIAAFLKTGHGAGVIAYGSMVEHVEDSSQYLSDEDLQAIAHYLKSLPAQQPSGTFTRGADPARWSANGSRVPDSLSVGFNVYQSFCASCHHADGRGVPNAFPALAGNPSVIAKDTTSLIRLLVEGGNSPATQSGPPRQSMPSFATTLADVEIAQVLTYIRSAWGNNAQPVTANDVATLRTELHK</sequence>
<feature type="domain" description="Cytochrome c" evidence="12">
    <location>
        <begin position="203"/>
        <end position="316"/>
    </location>
</feature>
<dbReference type="GO" id="GO:0016614">
    <property type="term" value="F:oxidoreductase activity, acting on CH-OH group of donors"/>
    <property type="evidence" value="ECO:0007669"/>
    <property type="project" value="InterPro"/>
</dbReference>
<evidence type="ECO:0000256" key="1">
    <source>
        <dbReference type="ARBA" id="ARBA00004236"/>
    </source>
</evidence>
<name>A0A1I9YUC3_9BURK</name>
<keyword evidence="7 10" id="KW-0408">Iron</keyword>
<evidence type="ECO:0000256" key="11">
    <source>
        <dbReference type="SAM" id="SignalP"/>
    </source>
</evidence>
<feature type="binding site" description="covalent" evidence="9">
    <location>
        <position position="358"/>
    </location>
    <ligand>
        <name>heme c</name>
        <dbReference type="ChEBI" id="CHEBI:61717"/>
        <label>3</label>
    </ligand>
</feature>
<keyword evidence="3 9" id="KW-0349">Heme</keyword>
<feature type="binding site" description="covalent" evidence="9">
    <location>
        <position position="70"/>
    </location>
    <ligand>
        <name>heme c</name>
        <dbReference type="ChEBI" id="CHEBI:61717"/>
        <label>1</label>
    </ligand>
</feature>
<keyword evidence="5 11" id="KW-0732">Signal</keyword>
<evidence type="ECO:0000256" key="6">
    <source>
        <dbReference type="ARBA" id="ARBA00022737"/>
    </source>
</evidence>
<reference evidence="13" key="1">
    <citation type="submission" date="2016-09" db="EMBL/GenBank/DDBJ databases">
        <title>The Complete Genome of Burkholderia sprentiae wsm5005.</title>
        <authorList>
            <person name="De Meyer S."/>
            <person name="Wang P."/>
            <person name="Terpolilli J."/>
        </authorList>
    </citation>
    <scope>NUCLEOTIDE SEQUENCE [LARGE SCALE GENOMIC DNA]</scope>
    <source>
        <strain evidence="13">WSM5005</strain>
        <plasmid evidence="13">pl1WSM5005</plasmid>
    </source>
</reference>
<dbReference type="GO" id="GO:0009055">
    <property type="term" value="F:electron transfer activity"/>
    <property type="evidence" value="ECO:0007669"/>
    <property type="project" value="InterPro"/>
</dbReference>
<dbReference type="GO" id="GO:0005506">
    <property type="term" value="F:iron ion binding"/>
    <property type="evidence" value="ECO:0007669"/>
    <property type="project" value="InterPro"/>
</dbReference>
<feature type="binding site" description="covalent" evidence="9">
    <location>
        <position position="221"/>
    </location>
    <ligand>
        <name>heme c</name>
        <dbReference type="ChEBI" id="CHEBI:61717"/>
        <label>2</label>
    </ligand>
</feature>
<dbReference type="EMBL" id="CP017563">
    <property type="protein sequence ID" value="APA89837.1"/>
    <property type="molecule type" value="Genomic_DNA"/>
</dbReference>
<evidence type="ECO:0000256" key="4">
    <source>
        <dbReference type="ARBA" id="ARBA00022723"/>
    </source>
</evidence>
<evidence type="ECO:0000256" key="7">
    <source>
        <dbReference type="ARBA" id="ARBA00023004"/>
    </source>
</evidence>
<evidence type="ECO:0000313" key="13">
    <source>
        <dbReference type="EMBL" id="APA89837.1"/>
    </source>
</evidence>
<dbReference type="PANTHER" id="PTHR35008:SF8">
    <property type="entry name" value="ALCOHOL DEHYDROGENASE CYTOCHROME C SUBUNIT"/>
    <property type="match status" value="1"/>
</dbReference>
<keyword evidence="4 10" id="KW-0479">Metal-binding</keyword>
<feature type="chain" id="PRO_5009607680" evidence="11">
    <location>
        <begin position="26"/>
        <end position="453"/>
    </location>
</feature>
<feature type="signal peptide" evidence="11">
    <location>
        <begin position="1"/>
        <end position="25"/>
    </location>
</feature>
<feature type="binding site" description="covalent" evidence="9">
    <location>
        <position position="355"/>
    </location>
    <ligand>
        <name>heme c</name>
        <dbReference type="ChEBI" id="CHEBI:61717"/>
        <label>3</label>
    </ligand>
</feature>
<dbReference type="PROSITE" id="PS51007">
    <property type="entry name" value="CYTC"/>
    <property type="match status" value="3"/>
</dbReference>
<accession>A0A1I9YUC3</accession>
<dbReference type="PIRSF" id="PIRSF000018">
    <property type="entry name" value="Mb_ADH_cyt_c"/>
    <property type="match status" value="1"/>
</dbReference>
<proteinExistence type="predicted"/>
<feature type="domain" description="Cytochrome c" evidence="12">
    <location>
        <begin position="56"/>
        <end position="160"/>
    </location>
</feature>
<feature type="binding site" description="axial binding residue" evidence="10">
    <location>
        <position position="359"/>
    </location>
    <ligand>
        <name>heme c</name>
        <dbReference type="ChEBI" id="CHEBI:61717"/>
        <label>3</label>
    </ligand>
    <ligandPart>
        <name>Fe</name>
        <dbReference type="ChEBI" id="CHEBI:18248"/>
    </ligandPart>
</feature>
<evidence type="ECO:0000259" key="12">
    <source>
        <dbReference type="PROSITE" id="PS51007"/>
    </source>
</evidence>
<gene>
    <name evidence="13" type="ORF">BJG93_30735</name>
</gene>
<dbReference type="InterPro" id="IPR051459">
    <property type="entry name" value="Cytochrome_c-type_DH"/>
</dbReference>
<keyword evidence="14" id="KW-1185">Reference proteome</keyword>
<dbReference type="SUPFAM" id="SSF46626">
    <property type="entry name" value="Cytochrome c"/>
    <property type="match status" value="3"/>
</dbReference>
<evidence type="ECO:0000313" key="14">
    <source>
        <dbReference type="Proteomes" id="UP000179860"/>
    </source>
</evidence>
<feature type="binding site" description="covalent" evidence="9">
    <location>
        <position position="218"/>
    </location>
    <ligand>
        <name>heme c</name>
        <dbReference type="ChEBI" id="CHEBI:61717"/>
        <label>2</label>
    </ligand>
</feature>
<reference evidence="13" key="2">
    <citation type="submission" date="2021-06" db="EMBL/GenBank/DDBJ databases">
        <authorList>
            <person name="Rogers T.H."/>
            <person name="Ramsay J.P."/>
            <person name="Wang P."/>
            <person name="Terpolilli J."/>
        </authorList>
    </citation>
    <scope>NUCLEOTIDE SEQUENCE [LARGE SCALE GENOMIC DNA]</scope>
    <source>
        <strain evidence="13">WSM5005</strain>
        <plasmid evidence="13">pl1WSM5005</plasmid>
    </source>
</reference>
<evidence type="ECO:0000256" key="8">
    <source>
        <dbReference type="ARBA" id="ARBA00023136"/>
    </source>
</evidence>
<comment type="cofactor">
    <cofactor evidence="9">
        <name>heme c</name>
        <dbReference type="ChEBI" id="CHEBI:61717"/>
    </cofactor>
    <text evidence="9">Binds 3 heme c groups covalently per subunit.</text>
</comment>
<evidence type="ECO:0000256" key="3">
    <source>
        <dbReference type="ARBA" id="ARBA00022617"/>
    </source>
</evidence>
<feature type="domain" description="Cytochrome c" evidence="12">
    <location>
        <begin position="342"/>
        <end position="432"/>
    </location>
</feature>
<keyword evidence="2" id="KW-1003">Cell membrane</keyword>
<evidence type="ECO:0000256" key="5">
    <source>
        <dbReference type="ARBA" id="ARBA00022729"/>
    </source>
</evidence>
<dbReference type="Pfam" id="PF00034">
    <property type="entry name" value="Cytochrom_C"/>
    <property type="match status" value="3"/>
</dbReference>
<dbReference type="GO" id="GO:0005886">
    <property type="term" value="C:plasma membrane"/>
    <property type="evidence" value="ECO:0007669"/>
    <property type="project" value="UniProtKB-SubCell"/>
</dbReference>
<keyword evidence="13" id="KW-0614">Plasmid</keyword>
<geneLocation type="plasmid" evidence="13 14">
    <name>pl1WSM5005</name>
</geneLocation>
<dbReference type="AlphaFoldDB" id="A0A1I9YUC3"/>
<dbReference type="Gene3D" id="1.10.760.10">
    <property type="entry name" value="Cytochrome c-like domain"/>
    <property type="match status" value="3"/>
</dbReference>
<dbReference type="InterPro" id="IPR036909">
    <property type="entry name" value="Cyt_c-like_dom_sf"/>
</dbReference>
<keyword evidence="8" id="KW-0472">Membrane</keyword>
<organism evidence="13 14">
    <name type="scientific">Paraburkholderia sprentiae WSM5005</name>
    <dbReference type="NCBI Taxonomy" id="754502"/>
    <lineage>
        <taxon>Bacteria</taxon>
        <taxon>Pseudomonadati</taxon>
        <taxon>Pseudomonadota</taxon>
        <taxon>Betaproteobacteria</taxon>
        <taxon>Burkholderiales</taxon>
        <taxon>Burkholderiaceae</taxon>
        <taxon>Paraburkholderia</taxon>
    </lineage>
</organism>
<dbReference type="InterPro" id="IPR014353">
    <property type="entry name" value="Membr-bd_ADH_cyt_c"/>
</dbReference>
<dbReference type="RefSeq" id="WP_027194819.1">
    <property type="nucleotide sequence ID" value="NZ_CP017563.2"/>
</dbReference>
<feature type="binding site" description="covalent" evidence="9">
    <location>
        <position position="73"/>
    </location>
    <ligand>
        <name>heme c</name>
        <dbReference type="ChEBI" id="CHEBI:61717"/>
        <label>1</label>
    </ligand>
</feature>
<dbReference type="PANTHER" id="PTHR35008">
    <property type="entry name" value="BLL4482 PROTEIN-RELATED"/>
    <property type="match status" value="1"/>
</dbReference>
<keyword evidence="6" id="KW-0677">Repeat</keyword>
<feature type="binding site" description="axial binding residue" evidence="10">
    <location>
        <position position="222"/>
    </location>
    <ligand>
        <name>heme c</name>
        <dbReference type="ChEBI" id="CHEBI:61717"/>
        <label>2</label>
    </ligand>
    <ligandPart>
        <name>Fe</name>
        <dbReference type="ChEBI" id="CHEBI:18248"/>
    </ligandPart>
</feature>
<evidence type="ECO:0000256" key="10">
    <source>
        <dbReference type="PIRSR" id="PIRSR000018-51"/>
    </source>
</evidence>